<reference evidence="1" key="1">
    <citation type="journal article" date="2020" name="Stud. Mycol.">
        <title>101 Dothideomycetes genomes: a test case for predicting lifestyles and emergence of pathogens.</title>
        <authorList>
            <person name="Haridas S."/>
            <person name="Albert R."/>
            <person name="Binder M."/>
            <person name="Bloem J."/>
            <person name="Labutti K."/>
            <person name="Salamov A."/>
            <person name="Andreopoulos B."/>
            <person name="Baker S."/>
            <person name="Barry K."/>
            <person name="Bills G."/>
            <person name="Bluhm B."/>
            <person name="Cannon C."/>
            <person name="Castanera R."/>
            <person name="Culley D."/>
            <person name="Daum C."/>
            <person name="Ezra D."/>
            <person name="Gonzalez J."/>
            <person name="Henrissat B."/>
            <person name="Kuo A."/>
            <person name="Liang C."/>
            <person name="Lipzen A."/>
            <person name="Lutzoni F."/>
            <person name="Magnuson J."/>
            <person name="Mondo S."/>
            <person name="Nolan M."/>
            <person name="Ohm R."/>
            <person name="Pangilinan J."/>
            <person name="Park H.-J."/>
            <person name="Ramirez L."/>
            <person name="Alfaro M."/>
            <person name="Sun H."/>
            <person name="Tritt A."/>
            <person name="Yoshinaga Y."/>
            <person name="Zwiers L.-H."/>
            <person name="Turgeon B."/>
            <person name="Goodwin S."/>
            <person name="Spatafora J."/>
            <person name="Crous P."/>
            <person name="Grigoriev I."/>
        </authorList>
    </citation>
    <scope>NUCLEOTIDE SEQUENCE</scope>
    <source>
        <strain evidence="1">CBS 627.86</strain>
    </source>
</reference>
<accession>A0A6A5YMJ8</accession>
<keyword evidence="2" id="KW-1185">Reference proteome</keyword>
<sequence length="155" mass="16909">MFTFFQLHTYDGSVGAGLGIVVWILPPGITGAILGYSSQYAVNGTTGIAHVYSPSPSPPDYRTLCRILSWAPSSSKSPRLYDSILFARKRVSHRIDPPGIVTQPDARSENLCAVPITFHFTRHFLAITVALGIPNHSAGASSLRIPRQKYSIKEL</sequence>
<proteinExistence type="predicted"/>
<dbReference type="AlphaFoldDB" id="A0A6A5YMJ8"/>
<name>A0A6A5YMJ8_9PLEO</name>
<evidence type="ECO:0000313" key="1">
    <source>
        <dbReference type="EMBL" id="KAF2108193.1"/>
    </source>
</evidence>
<evidence type="ECO:0000313" key="2">
    <source>
        <dbReference type="Proteomes" id="UP000799770"/>
    </source>
</evidence>
<gene>
    <name evidence="1" type="ORF">BDV96DRAFT_284910</name>
</gene>
<protein>
    <submittedName>
        <fullName evidence="1">Uncharacterized protein</fullName>
    </submittedName>
</protein>
<dbReference type="EMBL" id="ML977349">
    <property type="protein sequence ID" value="KAF2108193.1"/>
    <property type="molecule type" value="Genomic_DNA"/>
</dbReference>
<organism evidence="1 2">
    <name type="scientific">Lophiotrema nucula</name>
    <dbReference type="NCBI Taxonomy" id="690887"/>
    <lineage>
        <taxon>Eukaryota</taxon>
        <taxon>Fungi</taxon>
        <taxon>Dikarya</taxon>
        <taxon>Ascomycota</taxon>
        <taxon>Pezizomycotina</taxon>
        <taxon>Dothideomycetes</taxon>
        <taxon>Pleosporomycetidae</taxon>
        <taxon>Pleosporales</taxon>
        <taxon>Lophiotremataceae</taxon>
        <taxon>Lophiotrema</taxon>
    </lineage>
</organism>
<dbReference type="Proteomes" id="UP000799770">
    <property type="component" value="Unassembled WGS sequence"/>
</dbReference>